<keyword evidence="2" id="KW-1185">Reference proteome</keyword>
<organism evidence="1 2">
    <name type="scientific">Capsicum baccatum</name>
    <name type="common">Peruvian pepper</name>
    <dbReference type="NCBI Taxonomy" id="33114"/>
    <lineage>
        <taxon>Eukaryota</taxon>
        <taxon>Viridiplantae</taxon>
        <taxon>Streptophyta</taxon>
        <taxon>Embryophyta</taxon>
        <taxon>Tracheophyta</taxon>
        <taxon>Spermatophyta</taxon>
        <taxon>Magnoliopsida</taxon>
        <taxon>eudicotyledons</taxon>
        <taxon>Gunneridae</taxon>
        <taxon>Pentapetalae</taxon>
        <taxon>asterids</taxon>
        <taxon>lamiids</taxon>
        <taxon>Solanales</taxon>
        <taxon>Solanaceae</taxon>
        <taxon>Solanoideae</taxon>
        <taxon>Capsiceae</taxon>
        <taxon>Capsicum</taxon>
    </lineage>
</organism>
<evidence type="ECO:0000313" key="2">
    <source>
        <dbReference type="Proteomes" id="UP000224567"/>
    </source>
</evidence>
<dbReference type="GO" id="GO:0035251">
    <property type="term" value="F:UDP-glucosyltransferase activity"/>
    <property type="evidence" value="ECO:0007669"/>
    <property type="project" value="InterPro"/>
</dbReference>
<dbReference type="OrthoDB" id="5835829at2759"/>
<dbReference type="Gene3D" id="3.40.50.2000">
    <property type="entry name" value="Glycogen Phosphorylase B"/>
    <property type="match status" value="2"/>
</dbReference>
<name>A0A2G2W6I4_CAPBA</name>
<comment type="caution">
    <text evidence="1">The sequence shown here is derived from an EMBL/GenBank/DDBJ whole genome shotgun (WGS) entry which is preliminary data.</text>
</comment>
<dbReference type="SUPFAM" id="SSF53756">
    <property type="entry name" value="UDP-Glycosyltransferase/glycogen phosphorylase"/>
    <property type="match status" value="1"/>
</dbReference>
<evidence type="ECO:0000313" key="1">
    <source>
        <dbReference type="EMBL" id="PHT40837.1"/>
    </source>
</evidence>
<dbReference type="STRING" id="33114.A0A2G2W6I4"/>
<dbReference type="PANTHER" id="PTHR48049:SF57">
    <property type="entry name" value="UDP-GLYCOSYLTRANSFERASE 91C1-LIKE"/>
    <property type="match status" value="1"/>
</dbReference>
<dbReference type="AlphaFoldDB" id="A0A2G2W6I4"/>
<dbReference type="PANTHER" id="PTHR48049">
    <property type="entry name" value="GLYCOSYLTRANSFERASE"/>
    <property type="match status" value="1"/>
</dbReference>
<dbReference type="InterPro" id="IPR050481">
    <property type="entry name" value="UDP-glycosyltransf_plant"/>
</dbReference>
<dbReference type="Proteomes" id="UP000224567">
    <property type="component" value="Unassembled WGS sequence"/>
</dbReference>
<accession>A0A2G2W6I4</accession>
<protein>
    <submittedName>
        <fullName evidence="1">Uncharacterized protein</fullName>
    </submittedName>
</protein>
<gene>
    <name evidence="1" type="ORF">CQW23_19691</name>
</gene>
<reference evidence="2" key="2">
    <citation type="journal article" date="2017" name="J. Anim. Genet.">
        <title>Multiple reference genome sequences of hot pepper reveal the massive evolution of plant disease resistance genes by retroduplication.</title>
        <authorList>
            <person name="Kim S."/>
            <person name="Park J."/>
            <person name="Yeom S.-I."/>
            <person name="Kim Y.-M."/>
            <person name="Seo E."/>
            <person name="Kim K.-T."/>
            <person name="Kim M.-S."/>
            <person name="Lee J.M."/>
            <person name="Cheong K."/>
            <person name="Shin H.-S."/>
            <person name="Kim S.-B."/>
            <person name="Han K."/>
            <person name="Lee J."/>
            <person name="Park M."/>
            <person name="Lee H.-A."/>
            <person name="Lee H.-Y."/>
            <person name="Lee Y."/>
            <person name="Oh S."/>
            <person name="Lee J.H."/>
            <person name="Choi E."/>
            <person name="Choi E."/>
            <person name="Lee S.E."/>
            <person name="Jeon J."/>
            <person name="Kim H."/>
            <person name="Choi G."/>
            <person name="Song H."/>
            <person name="Lee J."/>
            <person name="Lee S.-C."/>
            <person name="Kwon J.-K."/>
            <person name="Lee H.-Y."/>
            <person name="Koo N."/>
            <person name="Hong Y."/>
            <person name="Kim R.W."/>
            <person name="Kang W.-H."/>
            <person name="Huh J.H."/>
            <person name="Kang B.-C."/>
            <person name="Yang T.-J."/>
            <person name="Lee Y.-H."/>
            <person name="Bennetzen J.L."/>
            <person name="Choi D."/>
        </authorList>
    </citation>
    <scope>NUCLEOTIDE SEQUENCE [LARGE SCALE GENOMIC DNA]</scope>
    <source>
        <strain evidence="2">cv. PBC81</strain>
    </source>
</reference>
<sequence length="278" mass="31223">MPILDDNTLLPEDSEASVDVPPEKIQYLKAAYDLLQQPIKHFIADEKPDWIIADFAQHWIIDVAETYEIPIIYFCIFGAASTEDASGESFAQRGSEILDACRAIAIRSCKELEESYSDLLHKIVDKPVFPVGLLATSSSTANLFNSHSSVQSIFKWLDQQKPRSILFVGFGTEFKPRGWGSVAESLQHGRAVVALACVYDQAFNARFLMEKGLGIEVERNEEDGSFTRNEIEKALRYAMFSEEGEELRVRAKEAAAIFGDQKLHDSYVASLVEYLKNK</sequence>
<dbReference type="EMBL" id="MLFT02000008">
    <property type="protein sequence ID" value="PHT40837.1"/>
    <property type="molecule type" value="Genomic_DNA"/>
</dbReference>
<proteinExistence type="predicted"/>
<reference evidence="1 2" key="1">
    <citation type="journal article" date="2017" name="Genome Biol.">
        <title>New reference genome sequences of hot pepper reveal the massive evolution of plant disease-resistance genes by retroduplication.</title>
        <authorList>
            <person name="Kim S."/>
            <person name="Park J."/>
            <person name="Yeom S.I."/>
            <person name="Kim Y.M."/>
            <person name="Seo E."/>
            <person name="Kim K.T."/>
            <person name="Kim M.S."/>
            <person name="Lee J.M."/>
            <person name="Cheong K."/>
            <person name="Shin H.S."/>
            <person name="Kim S.B."/>
            <person name="Han K."/>
            <person name="Lee J."/>
            <person name="Park M."/>
            <person name="Lee H.A."/>
            <person name="Lee H.Y."/>
            <person name="Lee Y."/>
            <person name="Oh S."/>
            <person name="Lee J.H."/>
            <person name="Choi E."/>
            <person name="Choi E."/>
            <person name="Lee S.E."/>
            <person name="Jeon J."/>
            <person name="Kim H."/>
            <person name="Choi G."/>
            <person name="Song H."/>
            <person name="Lee J."/>
            <person name="Lee S.C."/>
            <person name="Kwon J.K."/>
            <person name="Lee H.Y."/>
            <person name="Koo N."/>
            <person name="Hong Y."/>
            <person name="Kim R.W."/>
            <person name="Kang W.H."/>
            <person name="Huh J.H."/>
            <person name="Kang B.C."/>
            <person name="Yang T.J."/>
            <person name="Lee Y.H."/>
            <person name="Bennetzen J.L."/>
            <person name="Choi D."/>
        </authorList>
    </citation>
    <scope>NUCLEOTIDE SEQUENCE [LARGE SCALE GENOMIC DNA]</scope>
    <source>
        <strain evidence="2">cv. PBC81</strain>
    </source>
</reference>